<feature type="signal peptide" evidence="1">
    <location>
        <begin position="1"/>
        <end position="20"/>
    </location>
</feature>
<dbReference type="AlphaFoldDB" id="A0A197JDB6"/>
<evidence type="ECO:0000313" key="2">
    <source>
        <dbReference type="EMBL" id="OAQ23013.1"/>
    </source>
</evidence>
<sequence length="176" mass="20656">MRFWAEYFSFFFLLQLRALAFSSKVECSYRMEAFRRRFAFFVIVAFLWNDAEEQERRSPPSIASYVPLTTIHIPSLPLLSSLSVFPLPLQFCSHDSSLHTHTIECPLFHITHSHTPSSTTPIPLLHLPRLYLFKYIHPHIYNTLLFTFCSTYSVLLEPSSHPTITQLHRHFLLSNR</sequence>
<dbReference type="Proteomes" id="UP000078512">
    <property type="component" value="Unassembled WGS sequence"/>
</dbReference>
<evidence type="ECO:0000256" key="1">
    <source>
        <dbReference type="SAM" id="SignalP"/>
    </source>
</evidence>
<evidence type="ECO:0008006" key="4">
    <source>
        <dbReference type="Google" id="ProtNLM"/>
    </source>
</evidence>
<feature type="chain" id="PRO_5008275813" description="Secreted protein" evidence="1">
    <location>
        <begin position="21"/>
        <end position="176"/>
    </location>
</feature>
<keyword evidence="1" id="KW-0732">Signal</keyword>
<gene>
    <name evidence="2" type="ORF">K457DRAFT_261725</name>
</gene>
<proteinExistence type="predicted"/>
<accession>A0A197JDB6</accession>
<dbReference type="EMBL" id="KV442133">
    <property type="protein sequence ID" value="OAQ23013.1"/>
    <property type="molecule type" value="Genomic_DNA"/>
</dbReference>
<evidence type="ECO:0000313" key="3">
    <source>
        <dbReference type="Proteomes" id="UP000078512"/>
    </source>
</evidence>
<reference evidence="2 3" key="1">
    <citation type="submission" date="2016-05" db="EMBL/GenBank/DDBJ databases">
        <title>Genome sequencing reveals origins of a unique bacterial endosymbiosis in the earliest lineages of terrestrial Fungi.</title>
        <authorList>
            <consortium name="DOE Joint Genome Institute"/>
            <person name="Uehling J."/>
            <person name="Gryganskyi A."/>
            <person name="Hameed K."/>
            <person name="Tschaplinski T."/>
            <person name="Misztal P."/>
            <person name="Wu S."/>
            <person name="Desiro A."/>
            <person name="Vande Pol N."/>
            <person name="Du Z.-Y."/>
            <person name="Zienkiewicz A."/>
            <person name="Zienkiewicz K."/>
            <person name="Morin E."/>
            <person name="Tisserant E."/>
            <person name="Splivallo R."/>
            <person name="Hainaut M."/>
            <person name="Henrissat B."/>
            <person name="Ohm R."/>
            <person name="Kuo A."/>
            <person name="Yan J."/>
            <person name="Lipzen A."/>
            <person name="Nolan M."/>
            <person name="Labutti K."/>
            <person name="Barry K."/>
            <person name="Goldstein A."/>
            <person name="Labbe J."/>
            <person name="Schadt C."/>
            <person name="Tuskan G."/>
            <person name="Grigoriev I."/>
            <person name="Martin F."/>
            <person name="Vilgalys R."/>
            <person name="Bonito G."/>
        </authorList>
    </citation>
    <scope>NUCLEOTIDE SEQUENCE [LARGE SCALE GENOMIC DNA]</scope>
    <source>
        <strain evidence="2 3">AG-77</strain>
    </source>
</reference>
<keyword evidence="3" id="KW-1185">Reference proteome</keyword>
<protein>
    <recommendedName>
        <fullName evidence="4">Secreted protein</fullName>
    </recommendedName>
</protein>
<organism evidence="2 3">
    <name type="scientific">Linnemannia elongata AG-77</name>
    <dbReference type="NCBI Taxonomy" id="1314771"/>
    <lineage>
        <taxon>Eukaryota</taxon>
        <taxon>Fungi</taxon>
        <taxon>Fungi incertae sedis</taxon>
        <taxon>Mucoromycota</taxon>
        <taxon>Mortierellomycotina</taxon>
        <taxon>Mortierellomycetes</taxon>
        <taxon>Mortierellales</taxon>
        <taxon>Mortierellaceae</taxon>
        <taxon>Linnemannia</taxon>
    </lineage>
</organism>
<name>A0A197JDB6_9FUNG</name>